<sequence>MAEFRSGSDAKGYSLKLVVDQTSQSTANNTSQVRLRLYLINTRMTFAQYTVNASITADGQRIPYSGSPSVLTFNSTTQLIDRTITIKHTDSGAKSFTVSATLSGSGGYSPNTINLSNQTFTLTTIARSSTLTVPNLTLGESSTIKVNKTNAAYTHTIRYEIGTLNGTIASNVSDQTTWEPDFNLATQITNSKTGTVTLYVDTFNGSTKLGTGQTKATVIIPEHLYTRPTLSNVSLSDANAKAQAMVTGNNFVQIFSDIIVNFGNTSAKYGASITSYTAEIVGRNQATNTNGGRLGSMNFNGAATIRASVTDSRGITSNPVDIRINVLEYAPPVLSFIARRGNQDQSSKTIVITRNAQIAPLMVNGRQTNNFKLTFKVAEAGTNNFVTDTGPANTNSRYINSYVNSEANLRGVYDNFKSYDVLGILEDNFTSSEFRMTVTTERGVWGEAETAFSFGKAPELKEAVDSDWQYYYNKKPIQHHQLTDNAGSAFNYYSSDFDAHIISGYYHKSNSAPNNPSGRWGLLHVISGGTHVVQYFAERDGTRTLFLRAKTNGNWTKWVEYAKADHPNLVNTGWVGTGVDGVTAKRVGDVVHVNINGISLTKATEYRLGTLPENMRPNFSLMLDLAVWVVNNESVKLQLSTDGAMVVLGLSIVNGRTLSTQFSFAI</sequence>
<accession>A0A345VIK8</accession>
<dbReference type="InterPro" id="IPR008577">
    <property type="entry name" value="DUF859"/>
</dbReference>
<proteinExistence type="predicted"/>
<dbReference type="Proteomes" id="UP000255411">
    <property type="component" value="Chromosome"/>
</dbReference>
<gene>
    <name evidence="1" type="ORF">Sp14A_06310</name>
</gene>
<reference evidence="1 2" key="1">
    <citation type="submission" date="2017-07" db="EMBL/GenBank/DDBJ databases">
        <title>Streptococcus pluranimalium as cause of bovine abortion.</title>
        <authorList>
            <person name="Rodriguez Campos S."/>
            <person name="Gobeli Brawand S."/>
            <person name="Brodard I."/>
            <person name="Rychener L."/>
            <person name="Perreten V."/>
        </authorList>
    </citation>
    <scope>NUCLEOTIDE SEQUENCE [LARGE SCALE GENOMIC DNA]</scope>
    <source>
        <strain evidence="1 2">14A0014</strain>
    </source>
</reference>
<dbReference type="EMBL" id="CP022601">
    <property type="protein sequence ID" value="AXJ12560.1"/>
    <property type="molecule type" value="Genomic_DNA"/>
</dbReference>
<protein>
    <submittedName>
        <fullName evidence="1">Uncharacterized protein</fullName>
    </submittedName>
</protein>
<dbReference type="AlphaFoldDB" id="A0A345VIK8"/>
<evidence type="ECO:0000313" key="2">
    <source>
        <dbReference type="Proteomes" id="UP000255411"/>
    </source>
</evidence>
<name>A0A345VIK8_9STRE</name>
<dbReference type="CDD" id="cd19958">
    <property type="entry name" value="pyocin_knob"/>
    <property type="match status" value="1"/>
</dbReference>
<dbReference type="RefSeq" id="WP_115129861.1">
    <property type="nucleotide sequence ID" value="NZ_CP022601.1"/>
</dbReference>
<evidence type="ECO:0000313" key="1">
    <source>
        <dbReference type="EMBL" id="AXJ12560.1"/>
    </source>
</evidence>
<organism evidence="1 2">
    <name type="scientific">Streptococcus pluranimalium</name>
    <dbReference type="NCBI Taxonomy" id="82348"/>
    <lineage>
        <taxon>Bacteria</taxon>
        <taxon>Bacillati</taxon>
        <taxon>Bacillota</taxon>
        <taxon>Bacilli</taxon>
        <taxon>Lactobacillales</taxon>
        <taxon>Streptococcaceae</taxon>
        <taxon>Streptococcus</taxon>
    </lineage>
</organism>
<dbReference type="Pfam" id="PF05895">
    <property type="entry name" value="DUF859"/>
    <property type="match status" value="1"/>
</dbReference>